<dbReference type="SMART" id="SM00448">
    <property type="entry name" value="REC"/>
    <property type="match status" value="1"/>
</dbReference>
<dbReference type="CDD" id="cd00156">
    <property type="entry name" value="REC"/>
    <property type="match status" value="1"/>
</dbReference>
<dbReference type="Gene3D" id="3.40.50.2300">
    <property type="match status" value="1"/>
</dbReference>
<proteinExistence type="predicted"/>
<sequence>MAKRILVIDDDEDILSILDIIFAEEGYDVVLQNTGTDTDHIKLFNPDLILLDVRIAGYHKTGDKICEEIRGEASMEKIPVLLVSAEFDVHERASSCGANGYISKPFDINKLLEKVKEFIT</sequence>
<feature type="modified residue" description="4-aspartylphosphate" evidence="2">
    <location>
        <position position="52"/>
    </location>
</feature>
<evidence type="ECO:0000259" key="3">
    <source>
        <dbReference type="PROSITE" id="PS50110"/>
    </source>
</evidence>
<dbReference type="PANTHER" id="PTHR44591:SF3">
    <property type="entry name" value="RESPONSE REGULATORY DOMAIN-CONTAINING PROTEIN"/>
    <property type="match status" value="1"/>
</dbReference>
<dbReference type="EMBL" id="BAABAK010000001">
    <property type="protein sequence ID" value="GAA3950180.1"/>
    <property type="molecule type" value="Genomic_DNA"/>
</dbReference>
<accession>A0ABP7NQ10</accession>
<dbReference type="SUPFAM" id="SSF52172">
    <property type="entry name" value="CheY-like"/>
    <property type="match status" value="1"/>
</dbReference>
<keyword evidence="5" id="KW-1185">Reference proteome</keyword>
<evidence type="ECO:0000313" key="4">
    <source>
        <dbReference type="EMBL" id="GAA3950180.1"/>
    </source>
</evidence>
<name>A0ABP7NQ10_9SPHI</name>
<gene>
    <name evidence="4" type="ORF">GCM10022246_00920</name>
</gene>
<keyword evidence="1 2" id="KW-0597">Phosphoprotein</keyword>
<dbReference type="Proteomes" id="UP001501081">
    <property type="component" value="Unassembled WGS sequence"/>
</dbReference>
<dbReference type="PROSITE" id="PS50110">
    <property type="entry name" value="RESPONSE_REGULATORY"/>
    <property type="match status" value="1"/>
</dbReference>
<reference evidence="5" key="1">
    <citation type="journal article" date="2019" name="Int. J. Syst. Evol. Microbiol.">
        <title>The Global Catalogue of Microorganisms (GCM) 10K type strain sequencing project: providing services to taxonomists for standard genome sequencing and annotation.</title>
        <authorList>
            <consortium name="The Broad Institute Genomics Platform"/>
            <consortium name="The Broad Institute Genome Sequencing Center for Infectious Disease"/>
            <person name="Wu L."/>
            <person name="Ma J."/>
        </authorList>
    </citation>
    <scope>NUCLEOTIDE SEQUENCE [LARGE SCALE GENOMIC DNA]</scope>
    <source>
        <strain evidence="5">JCM 17338</strain>
    </source>
</reference>
<dbReference type="InterPro" id="IPR011006">
    <property type="entry name" value="CheY-like_superfamily"/>
</dbReference>
<dbReference type="PANTHER" id="PTHR44591">
    <property type="entry name" value="STRESS RESPONSE REGULATOR PROTEIN 1"/>
    <property type="match status" value="1"/>
</dbReference>
<evidence type="ECO:0000313" key="5">
    <source>
        <dbReference type="Proteomes" id="UP001501081"/>
    </source>
</evidence>
<dbReference type="InterPro" id="IPR050595">
    <property type="entry name" value="Bact_response_regulator"/>
</dbReference>
<dbReference type="RefSeq" id="WP_316758654.1">
    <property type="nucleotide sequence ID" value="NZ_BAABAK010000001.1"/>
</dbReference>
<dbReference type="InterPro" id="IPR001789">
    <property type="entry name" value="Sig_transdc_resp-reg_receiver"/>
</dbReference>
<dbReference type="Pfam" id="PF00072">
    <property type="entry name" value="Response_reg"/>
    <property type="match status" value="1"/>
</dbReference>
<evidence type="ECO:0000256" key="2">
    <source>
        <dbReference type="PROSITE-ProRule" id="PRU00169"/>
    </source>
</evidence>
<protein>
    <recommendedName>
        <fullName evidence="3">Response regulatory domain-containing protein</fullName>
    </recommendedName>
</protein>
<organism evidence="4 5">
    <name type="scientific">Pedobacter ginsengiterrae</name>
    <dbReference type="NCBI Taxonomy" id="871696"/>
    <lineage>
        <taxon>Bacteria</taxon>
        <taxon>Pseudomonadati</taxon>
        <taxon>Bacteroidota</taxon>
        <taxon>Sphingobacteriia</taxon>
        <taxon>Sphingobacteriales</taxon>
        <taxon>Sphingobacteriaceae</taxon>
        <taxon>Pedobacter</taxon>
    </lineage>
</organism>
<comment type="caution">
    <text evidence="4">The sequence shown here is derived from an EMBL/GenBank/DDBJ whole genome shotgun (WGS) entry which is preliminary data.</text>
</comment>
<feature type="domain" description="Response regulatory" evidence="3">
    <location>
        <begin position="4"/>
        <end position="119"/>
    </location>
</feature>
<evidence type="ECO:0000256" key="1">
    <source>
        <dbReference type="ARBA" id="ARBA00022553"/>
    </source>
</evidence>